<gene>
    <name evidence="1" type="ORF">HXO64_05320</name>
</gene>
<dbReference type="AlphaFoldDB" id="A0A930L521"/>
<comment type="caution">
    <text evidence="1">The sequence shown here is derived from an EMBL/GenBank/DDBJ whole genome shotgun (WGS) entry which is preliminary data.</text>
</comment>
<reference evidence="1" key="1">
    <citation type="submission" date="2020-04" db="EMBL/GenBank/DDBJ databases">
        <title>Deep metagenomics examines the oral microbiome during advanced dental caries in children, revealing novel taxa and co-occurrences with host molecules.</title>
        <authorList>
            <person name="Baker J.L."/>
            <person name="Morton J.T."/>
            <person name="Dinis M."/>
            <person name="Alvarez R."/>
            <person name="Tran N.C."/>
            <person name="Knight R."/>
            <person name="Edlund A."/>
        </authorList>
    </citation>
    <scope>NUCLEOTIDE SEQUENCE</scope>
    <source>
        <strain evidence="1">JCVI_44_bin.2</strain>
    </source>
</reference>
<dbReference type="EMBL" id="JABZXR010000020">
    <property type="protein sequence ID" value="MBF1663959.1"/>
    <property type="molecule type" value="Genomic_DNA"/>
</dbReference>
<dbReference type="Proteomes" id="UP000756427">
    <property type="component" value="Unassembled WGS sequence"/>
</dbReference>
<dbReference type="RefSeq" id="WP_303975791.1">
    <property type="nucleotide sequence ID" value="NZ_JABZXR010000020.1"/>
</dbReference>
<sequence length="368" mass="40357">MGFRLYWLDTVTGAVGSPIQDVTACSWAISLNKVEELTLTIPKRSLAGHQRTTYEPLTGGVLLTHTGQEGTEYPLIAGPIIDWGTETGTNLELKCAGVRELFERRTIWDTLTYKTMSLGEIAWALAVHGMNRPGGGLPVVHGVQGGLGAQTRERTYERWNVANNLIGKRWSELSAVINGPDIMLRPRWKSEAHTHIEWVFMHGVEEYPFIAQKFTPDFDTTALAAADIEVKVTSTGKDITHRIWCTGAGEGEGTAIAWAENLTQVWRDRAPFVEGIITDADQADTFVLKQKAEGALAARAKMIDQVTIEMGTDRLGAPLGSWFVGDTATVTLAGWLSVPDGTRQMRIIKMTGTLAGSVTLDFQEASWQ</sequence>
<accession>A0A930L521</accession>
<organism evidence="1 2">
    <name type="scientific">Rothia mucilaginosa</name>
    <dbReference type="NCBI Taxonomy" id="43675"/>
    <lineage>
        <taxon>Bacteria</taxon>
        <taxon>Bacillati</taxon>
        <taxon>Actinomycetota</taxon>
        <taxon>Actinomycetes</taxon>
        <taxon>Micrococcales</taxon>
        <taxon>Micrococcaceae</taxon>
        <taxon>Rothia</taxon>
    </lineage>
</organism>
<evidence type="ECO:0000313" key="1">
    <source>
        <dbReference type="EMBL" id="MBF1663959.1"/>
    </source>
</evidence>
<evidence type="ECO:0000313" key="2">
    <source>
        <dbReference type="Proteomes" id="UP000756427"/>
    </source>
</evidence>
<evidence type="ECO:0008006" key="3">
    <source>
        <dbReference type="Google" id="ProtNLM"/>
    </source>
</evidence>
<protein>
    <recommendedName>
        <fullName evidence="3">Minor tail protein</fullName>
    </recommendedName>
</protein>
<proteinExistence type="predicted"/>
<name>A0A930L521_9MICC</name>